<evidence type="ECO:0000313" key="1">
    <source>
        <dbReference type="EMBL" id="XCM37890.1"/>
    </source>
</evidence>
<dbReference type="RefSeq" id="WP_054469265.1">
    <property type="nucleotide sequence ID" value="NZ_CP159837.1"/>
</dbReference>
<organism evidence="1">
    <name type="scientific">Planktothricoides raciborskii GIHE-MW2</name>
    <dbReference type="NCBI Taxonomy" id="2792601"/>
    <lineage>
        <taxon>Bacteria</taxon>
        <taxon>Bacillati</taxon>
        <taxon>Cyanobacteriota</taxon>
        <taxon>Cyanophyceae</taxon>
        <taxon>Oscillatoriophycideae</taxon>
        <taxon>Oscillatoriales</taxon>
        <taxon>Oscillatoriaceae</taxon>
        <taxon>Planktothricoides</taxon>
    </lineage>
</organism>
<protein>
    <submittedName>
        <fullName evidence="1">Uncharacterized protein</fullName>
    </submittedName>
</protein>
<dbReference type="AlphaFoldDB" id="A0AAU8JHX4"/>
<reference evidence="1" key="1">
    <citation type="submission" date="2024-07" db="EMBL/GenBank/DDBJ databases">
        <authorList>
            <person name="Kim Y.J."/>
            <person name="Jeong J.Y."/>
        </authorList>
    </citation>
    <scope>NUCLEOTIDE SEQUENCE</scope>
    <source>
        <strain evidence="1">GIHE-MW2</strain>
    </source>
</reference>
<proteinExistence type="predicted"/>
<gene>
    <name evidence="1" type="ORF">ABWT76_000697</name>
</gene>
<sequence length="71" mass="7706">MPSFEADPTNFAELLEIVRDRYEIYLKPGDDKGLFMIDSAIAIRGNVCGGNPSVAAPYLFAVDARAVVVKS</sequence>
<name>A0AAU8JHX4_9CYAN</name>
<dbReference type="EMBL" id="CP159837">
    <property type="protein sequence ID" value="XCM37890.1"/>
    <property type="molecule type" value="Genomic_DNA"/>
</dbReference>
<accession>A0AAU8JHX4</accession>